<dbReference type="EMBL" id="KV002464">
    <property type="protein sequence ID" value="KZV37978.1"/>
    <property type="molecule type" value="Genomic_DNA"/>
</dbReference>
<protein>
    <submittedName>
        <fullName evidence="1">Uncharacterized protein</fullName>
    </submittedName>
</protein>
<reference evidence="1 2" key="1">
    <citation type="journal article" date="2015" name="Proc. Natl. Acad. Sci. U.S.A.">
        <title>The resurrection genome of Boea hygrometrica: A blueprint for survival of dehydration.</title>
        <authorList>
            <person name="Xiao L."/>
            <person name="Yang G."/>
            <person name="Zhang L."/>
            <person name="Yang X."/>
            <person name="Zhao S."/>
            <person name="Ji Z."/>
            <person name="Zhou Q."/>
            <person name="Hu M."/>
            <person name="Wang Y."/>
            <person name="Chen M."/>
            <person name="Xu Y."/>
            <person name="Jin H."/>
            <person name="Xiao X."/>
            <person name="Hu G."/>
            <person name="Bao F."/>
            <person name="Hu Y."/>
            <person name="Wan P."/>
            <person name="Li L."/>
            <person name="Deng X."/>
            <person name="Kuang T."/>
            <person name="Xiang C."/>
            <person name="Zhu J.K."/>
            <person name="Oliver M.J."/>
            <person name="He Y."/>
        </authorList>
    </citation>
    <scope>NUCLEOTIDE SEQUENCE [LARGE SCALE GENOMIC DNA]</scope>
    <source>
        <strain evidence="2">cv. XS01</strain>
    </source>
</reference>
<evidence type="ECO:0000313" key="2">
    <source>
        <dbReference type="Proteomes" id="UP000250235"/>
    </source>
</evidence>
<dbReference type="Proteomes" id="UP000250235">
    <property type="component" value="Unassembled WGS sequence"/>
</dbReference>
<accession>A0A2Z7BWE8</accession>
<organism evidence="1 2">
    <name type="scientific">Dorcoceras hygrometricum</name>
    <dbReference type="NCBI Taxonomy" id="472368"/>
    <lineage>
        <taxon>Eukaryota</taxon>
        <taxon>Viridiplantae</taxon>
        <taxon>Streptophyta</taxon>
        <taxon>Embryophyta</taxon>
        <taxon>Tracheophyta</taxon>
        <taxon>Spermatophyta</taxon>
        <taxon>Magnoliopsida</taxon>
        <taxon>eudicotyledons</taxon>
        <taxon>Gunneridae</taxon>
        <taxon>Pentapetalae</taxon>
        <taxon>asterids</taxon>
        <taxon>lamiids</taxon>
        <taxon>Lamiales</taxon>
        <taxon>Gesneriaceae</taxon>
        <taxon>Didymocarpoideae</taxon>
        <taxon>Trichosporeae</taxon>
        <taxon>Loxocarpinae</taxon>
        <taxon>Dorcoceras</taxon>
    </lineage>
</organism>
<name>A0A2Z7BWE8_9LAMI</name>
<dbReference type="AlphaFoldDB" id="A0A2Z7BWE8"/>
<keyword evidence="2" id="KW-1185">Reference proteome</keyword>
<gene>
    <name evidence="1" type="ORF">F511_09798</name>
</gene>
<sequence length="171" mass="19168">MFGPQCPTSPLLPPRKDPLEDFDGYRSSANTHPHKQHFYGLLDSTMHTSRNCVTNYIQKFNVIVLGWDLCCENGLIHSLHNLAQLTKCASESVCENYSLTADCDLRLALQLNFLQLHLLNSNHLLIVMTSSLLLIASSRMYADVSTAVSRFLSISNADINVAARSFLQYMC</sequence>
<evidence type="ECO:0000313" key="1">
    <source>
        <dbReference type="EMBL" id="KZV37978.1"/>
    </source>
</evidence>
<proteinExistence type="predicted"/>